<proteinExistence type="predicted"/>
<sequence>MKKLGIGNWGRWGPSGGEGDSRVVSYEKIKIWKSVFIVLKHRFLPLSKPLPLIRGEALKEDFNFSLLV</sequence>
<dbReference type="AlphaFoldDB" id="A0A9E3LU40"/>
<protein>
    <submittedName>
        <fullName evidence="2">Uncharacterized protein</fullName>
    </submittedName>
</protein>
<comment type="caution">
    <text evidence="2">The sequence shown here is derived from an EMBL/GenBank/DDBJ whole genome shotgun (WGS) entry which is preliminary data.</text>
</comment>
<feature type="region of interest" description="Disordered" evidence="1">
    <location>
        <begin position="1"/>
        <end position="21"/>
    </location>
</feature>
<dbReference type="Proteomes" id="UP000813215">
    <property type="component" value="Unassembled WGS sequence"/>
</dbReference>
<reference evidence="2" key="2">
    <citation type="journal article" date="2022" name="Microbiol. Resour. Announc.">
        <title>Metagenome Sequencing to Explore Phylogenomics of Terrestrial Cyanobacteria.</title>
        <authorList>
            <person name="Ward R.D."/>
            <person name="Stajich J.E."/>
            <person name="Johansen J.R."/>
            <person name="Huntemann M."/>
            <person name="Clum A."/>
            <person name="Foster B."/>
            <person name="Foster B."/>
            <person name="Roux S."/>
            <person name="Palaniappan K."/>
            <person name="Varghese N."/>
            <person name="Mukherjee S."/>
            <person name="Reddy T.B.K."/>
            <person name="Daum C."/>
            <person name="Copeland A."/>
            <person name="Chen I.A."/>
            <person name="Ivanova N.N."/>
            <person name="Kyrpides N.C."/>
            <person name="Shapiro N."/>
            <person name="Eloe-Fadrosh E.A."/>
            <person name="Pietrasiak N."/>
        </authorList>
    </citation>
    <scope>NUCLEOTIDE SEQUENCE</scope>
    <source>
        <strain evidence="2">HA4357-MV3</strain>
    </source>
</reference>
<feature type="compositionally biased region" description="Gly residues" evidence="1">
    <location>
        <begin position="7"/>
        <end position="18"/>
    </location>
</feature>
<name>A0A9E3LU40_9NOST</name>
<reference evidence="2" key="1">
    <citation type="submission" date="2021-05" db="EMBL/GenBank/DDBJ databases">
        <authorList>
            <person name="Pietrasiak N."/>
            <person name="Ward R."/>
            <person name="Stajich J.E."/>
            <person name="Kurbessoian T."/>
        </authorList>
    </citation>
    <scope>NUCLEOTIDE SEQUENCE</scope>
    <source>
        <strain evidence="2">HA4357-MV3</strain>
    </source>
</reference>
<dbReference type="EMBL" id="JAHHHW010000105">
    <property type="protein sequence ID" value="MBW4433437.1"/>
    <property type="molecule type" value="Genomic_DNA"/>
</dbReference>
<evidence type="ECO:0000313" key="2">
    <source>
        <dbReference type="EMBL" id="MBW4433437.1"/>
    </source>
</evidence>
<evidence type="ECO:0000313" key="3">
    <source>
        <dbReference type="Proteomes" id="UP000813215"/>
    </source>
</evidence>
<organism evidence="2 3">
    <name type="scientific">Pelatocladus maniniholoensis HA4357-MV3</name>
    <dbReference type="NCBI Taxonomy" id="1117104"/>
    <lineage>
        <taxon>Bacteria</taxon>
        <taxon>Bacillati</taxon>
        <taxon>Cyanobacteriota</taxon>
        <taxon>Cyanophyceae</taxon>
        <taxon>Nostocales</taxon>
        <taxon>Nostocaceae</taxon>
        <taxon>Pelatocladus</taxon>
    </lineage>
</organism>
<evidence type="ECO:0000256" key="1">
    <source>
        <dbReference type="SAM" id="MobiDB-lite"/>
    </source>
</evidence>
<gene>
    <name evidence="2" type="ORF">KME28_17375</name>
</gene>
<accession>A0A9E3LU40</accession>